<dbReference type="EC" id="2.7.7.7" evidence="1"/>
<dbReference type="Pfam" id="PF09115">
    <property type="entry name" value="DNApol3-delta_C"/>
    <property type="match status" value="1"/>
</dbReference>
<keyword evidence="5" id="KW-0235">DNA replication</keyword>
<comment type="catalytic activity">
    <reaction evidence="7">
        <text>DNA(n) + a 2'-deoxyribonucleoside 5'-triphosphate = DNA(n+1) + diphosphate</text>
        <dbReference type="Rhea" id="RHEA:22508"/>
        <dbReference type="Rhea" id="RHEA-COMP:17339"/>
        <dbReference type="Rhea" id="RHEA-COMP:17340"/>
        <dbReference type="ChEBI" id="CHEBI:33019"/>
        <dbReference type="ChEBI" id="CHEBI:61560"/>
        <dbReference type="ChEBI" id="CHEBI:173112"/>
        <dbReference type="EC" id="2.7.7.7"/>
    </reaction>
</comment>
<dbReference type="EMBL" id="CP003546">
    <property type="protein sequence ID" value="AFP85190.1"/>
    <property type="molecule type" value="Genomic_DNA"/>
</dbReference>
<dbReference type="PANTHER" id="PTHR11669:SF8">
    <property type="entry name" value="DNA POLYMERASE III SUBUNIT DELTA"/>
    <property type="match status" value="1"/>
</dbReference>
<evidence type="ECO:0000256" key="2">
    <source>
        <dbReference type="ARBA" id="ARBA00014363"/>
    </source>
</evidence>
<evidence type="ECO:0000313" key="10">
    <source>
        <dbReference type="EMBL" id="AFP85190.1"/>
    </source>
</evidence>
<dbReference type="AlphaFoldDB" id="J3TY02"/>
<evidence type="ECO:0000256" key="1">
    <source>
        <dbReference type="ARBA" id="ARBA00012417"/>
    </source>
</evidence>
<sequence>MKWYPWLNDPYRKILAHYRKAHSDCALLLHSRPGNGEASLCYALSRWLICQNREGTKSCRFCRSCRLMIAGNHPDFYQPKPEHGRESLGVESIRAMIHEIYGRTPQGGVKVVCLPHVEQLTEQAAAALLKTLEEPPKGTYFLIGCQTPARLLPTLRSRCLYWPLPTPSDTLGLNWLRKAGYSDPISAHTALRLSSNAPLAAANLLQPSRWQARLALCSALKDALASNDFLVLLPTLNQDQDDAPVHWLLSLLTDALRWQQGADRFLINTDRTSLVIALGGRCSSSVLHVQWQGWLQYFRQCQEIRGVNRELLLTHYLLSWEKNMNNYSTSLLGIS</sequence>
<dbReference type="InterPro" id="IPR008921">
    <property type="entry name" value="DNA_pol3_clamp-load_cplx_C"/>
</dbReference>
<dbReference type="Pfam" id="PF21500">
    <property type="entry name" value="HolB_lid"/>
    <property type="match status" value="1"/>
</dbReference>
<dbReference type="Pfam" id="PF13177">
    <property type="entry name" value="DNA_pol3_delta2"/>
    <property type="match status" value="1"/>
</dbReference>
<dbReference type="Gene3D" id="1.20.272.10">
    <property type="match status" value="1"/>
</dbReference>
<reference evidence="10 11" key="1">
    <citation type="journal article" date="2012" name="Mol. Biol. Evol.">
        <title>Genome reduction and co-evolution between the primary and secondary bacterial symbionts of psyllids.</title>
        <authorList>
            <person name="Sloan D.B."/>
            <person name="Moran N.A."/>
        </authorList>
    </citation>
    <scope>NUCLEOTIDE SEQUENCE [LARGE SCALE GENOMIC DNA]</scope>
    <source>
        <strain evidence="10">Ceuc_S</strain>
    </source>
</reference>
<evidence type="ECO:0000256" key="5">
    <source>
        <dbReference type="ARBA" id="ARBA00022705"/>
    </source>
</evidence>
<protein>
    <recommendedName>
        <fullName evidence="2">DNA polymerase III subunit delta'</fullName>
        <ecNumber evidence="1">2.7.7.7</ecNumber>
    </recommendedName>
</protein>
<dbReference type="Proteomes" id="UP000003936">
    <property type="component" value="Chromosome"/>
</dbReference>
<dbReference type="PANTHER" id="PTHR11669">
    <property type="entry name" value="REPLICATION FACTOR C / DNA POLYMERASE III GAMMA-TAU SUBUNIT"/>
    <property type="match status" value="1"/>
</dbReference>
<dbReference type="InterPro" id="IPR048731">
    <property type="entry name" value="HolB_lid-gammaproteobact"/>
</dbReference>
<gene>
    <name evidence="10" type="ORF">A359_08240</name>
</gene>
<keyword evidence="11" id="KW-1185">Reference proteome</keyword>
<dbReference type="KEGG" id="sect:A359_08240"/>
<keyword evidence="6" id="KW-0239">DNA-directed DNA polymerase</keyword>
<dbReference type="HOGENOM" id="CLU_006229_4_3_6"/>
<dbReference type="STRING" id="1199245.A359_08240"/>
<evidence type="ECO:0000313" key="11">
    <source>
        <dbReference type="Proteomes" id="UP000003936"/>
    </source>
</evidence>
<evidence type="ECO:0000256" key="7">
    <source>
        <dbReference type="ARBA" id="ARBA00049244"/>
    </source>
</evidence>
<evidence type="ECO:0000256" key="6">
    <source>
        <dbReference type="ARBA" id="ARBA00022932"/>
    </source>
</evidence>
<dbReference type="InterPro" id="IPR027417">
    <property type="entry name" value="P-loop_NTPase"/>
</dbReference>
<feature type="domain" description="DNA polymerase III subunit delta' AAA+ ATPase lid" evidence="9">
    <location>
        <begin position="167"/>
        <end position="206"/>
    </location>
</feature>
<evidence type="ECO:0000259" key="9">
    <source>
        <dbReference type="Pfam" id="PF21500"/>
    </source>
</evidence>
<dbReference type="SUPFAM" id="SSF48019">
    <property type="entry name" value="post-AAA+ oligomerization domain-like"/>
    <property type="match status" value="1"/>
</dbReference>
<feature type="domain" description="DNA polymerase III delta subunit C-terminal" evidence="8">
    <location>
        <begin position="208"/>
        <end position="321"/>
    </location>
</feature>
<dbReference type="InterPro" id="IPR050238">
    <property type="entry name" value="DNA_Rep/Repair_Clamp_Loader"/>
</dbReference>
<dbReference type="GO" id="GO:0003887">
    <property type="term" value="F:DNA-directed DNA polymerase activity"/>
    <property type="evidence" value="ECO:0007669"/>
    <property type="project" value="UniProtKB-KW"/>
</dbReference>
<dbReference type="GO" id="GO:0006261">
    <property type="term" value="P:DNA-templated DNA replication"/>
    <property type="evidence" value="ECO:0007669"/>
    <property type="project" value="TreeGrafter"/>
</dbReference>
<dbReference type="RefSeq" id="WP_014888487.1">
    <property type="nucleotide sequence ID" value="NC_018419.1"/>
</dbReference>
<dbReference type="PATRIC" id="fig|1199245.3.peg.943"/>
<dbReference type="InterPro" id="IPR015199">
    <property type="entry name" value="DNA_pol_III_delta_C"/>
</dbReference>
<dbReference type="GO" id="GO:0009360">
    <property type="term" value="C:DNA polymerase III complex"/>
    <property type="evidence" value="ECO:0007669"/>
    <property type="project" value="InterPro"/>
</dbReference>
<dbReference type="GO" id="GO:0003677">
    <property type="term" value="F:DNA binding"/>
    <property type="evidence" value="ECO:0007669"/>
    <property type="project" value="InterPro"/>
</dbReference>
<accession>J3TY02</accession>
<dbReference type="OrthoDB" id="9811073at2"/>
<keyword evidence="4" id="KW-0548">Nucleotidyltransferase</keyword>
<evidence type="ECO:0000256" key="3">
    <source>
        <dbReference type="ARBA" id="ARBA00022679"/>
    </source>
</evidence>
<name>J3TY02_9ENTR</name>
<dbReference type="Gene3D" id="3.40.50.300">
    <property type="entry name" value="P-loop containing nucleotide triphosphate hydrolases"/>
    <property type="match status" value="1"/>
</dbReference>
<evidence type="ECO:0000256" key="4">
    <source>
        <dbReference type="ARBA" id="ARBA00022695"/>
    </source>
</evidence>
<evidence type="ECO:0000259" key="8">
    <source>
        <dbReference type="Pfam" id="PF09115"/>
    </source>
</evidence>
<proteinExistence type="predicted"/>
<keyword evidence="3" id="KW-0808">Transferase</keyword>
<organism evidence="10 11">
    <name type="scientific">secondary endosymbiont of Ctenarytaina eucalypti</name>
    <dbReference type="NCBI Taxonomy" id="1199245"/>
    <lineage>
        <taxon>Bacteria</taxon>
        <taxon>Pseudomonadati</taxon>
        <taxon>Pseudomonadota</taxon>
        <taxon>Gammaproteobacteria</taxon>
        <taxon>Enterobacterales</taxon>
        <taxon>Enterobacteriaceae</taxon>
        <taxon>aphid secondary symbionts</taxon>
    </lineage>
</organism>
<dbReference type="SUPFAM" id="SSF52540">
    <property type="entry name" value="P-loop containing nucleoside triphosphate hydrolases"/>
    <property type="match status" value="1"/>
</dbReference>